<dbReference type="STRING" id="4999.A0A1Y1UGT1"/>
<gene>
    <name evidence="1" type="ORF">BD324DRAFT_651199</name>
</gene>
<evidence type="ECO:0000313" key="2">
    <source>
        <dbReference type="Proteomes" id="UP000193218"/>
    </source>
</evidence>
<dbReference type="GeneID" id="33560100"/>
<protein>
    <submittedName>
        <fullName evidence="1">Putative methyltransferase-domain-containing protein</fullName>
    </submittedName>
</protein>
<dbReference type="AlphaFoldDB" id="A0A1Y1UGT1"/>
<proteinExistence type="predicted"/>
<keyword evidence="1" id="KW-0808">Transferase</keyword>
<dbReference type="Gene3D" id="3.40.50.150">
    <property type="entry name" value="Vaccinia Virus protein VP39"/>
    <property type="match status" value="1"/>
</dbReference>
<dbReference type="InParanoid" id="A0A1Y1UGT1"/>
<keyword evidence="2" id="KW-1185">Reference proteome</keyword>
<dbReference type="OrthoDB" id="194386at2759"/>
<dbReference type="InterPro" id="IPR019410">
    <property type="entry name" value="Methyltransf_16"/>
</dbReference>
<dbReference type="EMBL" id="NBSH01000007">
    <property type="protein sequence ID" value="ORX36714.1"/>
    <property type="molecule type" value="Genomic_DNA"/>
</dbReference>
<name>A0A1Y1UGT1_9TREE</name>
<evidence type="ECO:0000313" key="1">
    <source>
        <dbReference type="EMBL" id="ORX36714.1"/>
    </source>
</evidence>
<dbReference type="Pfam" id="PF10294">
    <property type="entry name" value="Methyltransf_16"/>
    <property type="match status" value="1"/>
</dbReference>
<reference evidence="1 2" key="1">
    <citation type="submission" date="2017-03" db="EMBL/GenBank/DDBJ databases">
        <title>Widespread Adenine N6-methylation of Active Genes in Fungi.</title>
        <authorList>
            <consortium name="DOE Joint Genome Institute"/>
            <person name="Mondo S.J."/>
            <person name="Dannebaum R.O."/>
            <person name="Kuo R.C."/>
            <person name="Louie K.B."/>
            <person name="Bewick A.J."/>
            <person name="Labutti K."/>
            <person name="Haridas S."/>
            <person name="Kuo A."/>
            <person name="Salamov A."/>
            <person name="Ahrendt S.R."/>
            <person name="Lau R."/>
            <person name="Bowen B.P."/>
            <person name="Lipzen A."/>
            <person name="Sullivan W."/>
            <person name="Andreopoulos W.B."/>
            <person name="Clum A."/>
            <person name="Lindquist E."/>
            <person name="Daum C."/>
            <person name="Northen T.R."/>
            <person name="Ramamoorthy G."/>
            <person name="Schmitz R.J."/>
            <person name="Gryganskyi A."/>
            <person name="Culley D."/>
            <person name="Magnuson J."/>
            <person name="James T.Y."/>
            <person name="O'Malley M.A."/>
            <person name="Stajich J.E."/>
            <person name="Spatafora J.W."/>
            <person name="Visel A."/>
            <person name="Grigoriev I.V."/>
        </authorList>
    </citation>
    <scope>NUCLEOTIDE SEQUENCE [LARGE SCALE GENOMIC DNA]</scope>
    <source>
        <strain evidence="1 2">NRRL Y-17943</strain>
    </source>
</reference>
<dbReference type="PANTHER" id="PTHR14614:SF130">
    <property type="entry name" value="PROTEIN-LYSINE N-METHYLTRANSFERASE EEF2KMT"/>
    <property type="match status" value="1"/>
</dbReference>
<keyword evidence="1" id="KW-0489">Methyltransferase</keyword>
<dbReference type="PANTHER" id="PTHR14614">
    <property type="entry name" value="HEPATOCELLULAR CARCINOMA-ASSOCIATED ANTIGEN"/>
    <property type="match status" value="1"/>
</dbReference>
<organism evidence="1 2">
    <name type="scientific">Kockovaella imperatae</name>
    <dbReference type="NCBI Taxonomy" id="4999"/>
    <lineage>
        <taxon>Eukaryota</taxon>
        <taxon>Fungi</taxon>
        <taxon>Dikarya</taxon>
        <taxon>Basidiomycota</taxon>
        <taxon>Agaricomycotina</taxon>
        <taxon>Tremellomycetes</taxon>
        <taxon>Tremellales</taxon>
        <taxon>Cuniculitremaceae</taxon>
        <taxon>Kockovaella</taxon>
    </lineage>
</organism>
<dbReference type="CDD" id="cd02440">
    <property type="entry name" value="AdoMet_MTases"/>
    <property type="match status" value="1"/>
</dbReference>
<comment type="caution">
    <text evidence="1">The sequence shown here is derived from an EMBL/GenBank/DDBJ whole genome shotgun (WGS) entry which is preliminary data.</text>
</comment>
<dbReference type="InterPro" id="IPR029063">
    <property type="entry name" value="SAM-dependent_MTases_sf"/>
</dbReference>
<dbReference type="SUPFAM" id="SSF53335">
    <property type="entry name" value="S-adenosyl-L-methionine-dependent methyltransferases"/>
    <property type="match status" value="1"/>
</dbReference>
<dbReference type="RefSeq" id="XP_021870783.1">
    <property type="nucleotide sequence ID" value="XM_022018291.1"/>
</dbReference>
<dbReference type="GO" id="GO:0005737">
    <property type="term" value="C:cytoplasm"/>
    <property type="evidence" value="ECO:0007669"/>
    <property type="project" value="TreeGrafter"/>
</dbReference>
<sequence length="387" mass="42990">MKIPCGDVVELETSLRILRRQHHALYPVYKLSIPPADQLVIPTSQEWLIRHIMEDPVIAPYRPDASYERRFWRRIVGVLEDVGVKEIQGESEGSGEIDVEIDERIYTHLSDLMVSGTATESGSLVDLPGQSFRTFIFDRPDEPNEHALTLLEEQMAIQGGSTGLRTWTASLHLGQIILSHPSILCSSHHTSLKGKSVVELGAGTGFLSILLAQLGARVSATDLGDDVEGGLEENEPVRQAPLRRLRHNVELNGMQSQISVSHLDWMDALKPEAERPEIWRDSCKESRTVVAADVIYDPDIVPALVKTIQVLIDTENDGPWGQAIIAATVRNRSTLDFFRSSCEEAGMSITLLNIPPCEQAEQIFWDSGIDQGSDVEIMRIHKSSTNC</sequence>
<accession>A0A1Y1UGT1</accession>
<dbReference type="GO" id="GO:0032259">
    <property type="term" value="P:methylation"/>
    <property type="evidence" value="ECO:0007669"/>
    <property type="project" value="UniProtKB-KW"/>
</dbReference>
<dbReference type="GO" id="GO:0008757">
    <property type="term" value="F:S-adenosylmethionine-dependent methyltransferase activity"/>
    <property type="evidence" value="ECO:0007669"/>
    <property type="project" value="UniProtKB-ARBA"/>
</dbReference>
<dbReference type="Proteomes" id="UP000193218">
    <property type="component" value="Unassembled WGS sequence"/>
</dbReference>